<dbReference type="Proteomes" id="UP000294530">
    <property type="component" value="Unassembled WGS sequence"/>
</dbReference>
<protein>
    <submittedName>
        <fullName evidence="1">Uncharacterized protein</fullName>
    </submittedName>
</protein>
<dbReference type="EMBL" id="SHOA02000010">
    <property type="protein sequence ID" value="TDH72408.1"/>
    <property type="molecule type" value="Genomic_DNA"/>
</dbReference>
<accession>A0A976IIF8</accession>
<evidence type="ECO:0000313" key="2">
    <source>
        <dbReference type="Proteomes" id="UP000294530"/>
    </source>
</evidence>
<comment type="caution">
    <text evidence="1">The sequence shown here is derived from an EMBL/GenBank/DDBJ whole genome shotgun (WGS) entry which is preliminary data.</text>
</comment>
<dbReference type="RefSeq" id="XP_067821907.1">
    <property type="nucleotide sequence ID" value="XM_067960538.1"/>
</dbReference>
<reference evidence="1 2" key="1">
    <citation type="journal article" date="2021" name="Genome Biol.">
        <title>AFLAP: assembly-free linkage analysis pipeline using k-mers from genome sequencing data.</title>
        <authorList>
            <person name="Fletcher K."/>
            <person name="Zhang L."/>
            <person name="Gil J."/>
            <person name="Han R."/>
            <person name="Cavanaugh K."/>
            <person name="Michelmore R."/>
        </authorList>
    </citation>
    <scope>NUCLEOTIDE SEQUENCE [LARGE SCALE GENOMIC DNA]</scope>
    <source>
        <strain evidence="1 2">SF5</strain>
    </source>
</reference>
<dbReference type="AlphaFoldDB" id="A0A976IIF8"/>
<proteinExistence type="predicted"/>
<organism evidence="1 2">
    <name type="scientific">Bremia lactucae</name>
    <name type="common">Lettuce downy mildew</name>
    <dbReference type="NCBI Taxonomy" id="4779"/>
    <lineage>
        <taxon>Eukaryota</taxon>
        <taxon>Sar</taxon>
        <taxon>Stramenopiles</taxon>
        <taxon>Oomycota</taxon>
        <taxon>Peronosporomycetes</taxon>
        <taxon>Peronosporales</taxon>
        <taxon>Peronosporaceae</taxon>
        <taxon>Bremia</taxon>
    </lineage>
</organism>
<name>A0A976IIF8_BRELC</name>
<evidence type="ECO:0000313" key="1">
    <source>
        <dbReference type="EMBL" id="TDH72408.1"/>
    </source>
</evidence>
<sequence>MFYRRFDRVYSVWKVTRSLCPANSSVLSGVIRAFELVLDEQCLSFCVIYDTNWGRRRIS</sequence>
<keyword evidence="2" id="KW-1185">Reference proteome</keyword>
<gene>
    <name evidence="1" type="ORF">CCR75_002441</name>
</gene>
<dbReference type="KEGG" id="blac:94346209"/>
<dbReference type="GeneID" id="94346209"/>